<keyword evidence="5" id="KW-1185">Reference proteome</keyword>
<feature type="region of interest" description="Disordered" evidence="2">
    <location>
        <begin position="1242"/>
        <end position="1264"/>
    </location>
</feature>
<dbReference type="Gene3D" id="2.60.40.1930">
    <property type="match status" value="1"/>
</dbReference>
<dbReference type="InterPro" id="IPR041246">
    <property type="entry name" value="Bact_MG10"/>
</dbReference>
<gene>
    <name evidence="4" type="ORF">U0035_06375</name>
</gene>
<protein>
    <submittedName>
        <fullName evidence="4">Alpha-2-macroglobulin family protein</fullName>
    </submittedName>
</protein>
<dbReference type="Proteomes" id="UP001325680">
    <property type="component" value="Chromosome"/>
</dbReference>
<dbReference type="RefSeq" id="WP_114789187.1">
    <property type="nucleotide sequence ID" value="NZ_CP139960.1"/>
</dbReference>
<comment type="similarity">
    <text evidence="1">Belongs to the protease inhibitor I39 (alpha-2-macroglobulin) family. Bacterial alpha-2-macroglobulin subfamily.</text>
</comment>
<dbReference type="InterPro" id="IPR002890">
    <property type="entry name" value="MG2"/>
</dbReference>
<accession>A0ABZ0W9C4</accession>
<evidence type="ECO:0000313" key="4">
    <source>
        <dbReference type="EMBL" id="WQD39771.1"/>
    </source>
</evidence>
<dbReference type="PANTHER" id="PTHR40094:SF1">
    <property type="entry name" value="UBIQUITIN DOMAIN-CONTAINING PROTEIN"/>
    <property type="match status" value="1"/>
</dbReference>
<name>A0ABZ0W9C4_9BACT</name>
<dbReference type="SMART" id="SM01360">
    <property type="entry name" value="A2M"/>
    <property type="match status" value="1"/>
</dbReference>
<evidence type="ECO:0000313" key="5">
    <source>
        <dbReference type="Proteomes" id="UP001325680"/>
    </source>
</evidence>
<sequence>MKILKITTVLTVLIVILQMRTNAQVKKYEAEWKAVEDHITKGLPASALEAVKKIYTRAKTEKQDAQLVKAIVYMTQLQQENREDNPAQRIREIEKEIGESKEPVNSLLNSYLAGIYQQYFAMNRYKLYNRTNTSDFKKDDVATWTIDDFHKKISALYLLSLNNKALLQKTKLASYDAIIVKGNARTLRPTLYDLLAHQALGYFKNDERDISKPAYSFEINDPEALSPAATFAKINFTTSDSLSLQQKAITVFQDLIKFHLNDSDPSALIDVDIERLQYVHSKMLLKSSSGIVSSTDGPKGLDGKELLYYHALQQLVSKYSNAPEVNQARYLLATIHQQRGSQYDPNGDTTYRYELVKAKELTDKILDQKNENEGWVNAYNLNKELVQPYFLFQVERVNIPDAPFRMLVNFKNISKLYWRIVPATASLKTMVNNERGDNKYWDKLLAAKAQKTWEQSLPLNDDLQAHATEVKADGLPTGEYFIVASLNGDFSTTNNILAARLTYISNISFVNRNTDFFVLDRNSGQPLSTATVQVHKKVYDYKTSTYSKQKSEVYTTDKNGYFKLSNALIKEQGGSNLLFEIKHANDQLFIEDEVYYYFNALNTQNEKKFRTSVFLFTDRSIYRPGQTIYFKGIAVNRRTDMTEPFIQTTYKTTLTLTDANNQKVADLQVATNEYGSFNGKFVLPQTGLNGIYYLRTSDGTGNANVRMEEYKRPKFYVDFEKVKNAYKVNEDIKITGVAKAYAGNNIDGAKVKYRVVREARFPYPWLFRIGYYPRSESMEITNGEIQTDNDGKFNISFKAIPDAKLDTKLDPVFDYRVYADVTDINGETRSNSEMVSAGYKSLLLKTSIPTKLATDSLNKLFIRTENMSGVFQKATIQVKVTRLNPEQRLLRPRYWEKPDQFILSKEEYIQQFPNDIYNNEDDPKTWAKAAIITEQSGPSDSTGVFALNSFKYQPGYYTIEISTKDKDGKDVKDVQYIELFDAQKPEPVYPQYLYSIAPGPVEPGEKATTQIATSANKVFLIQHVDKSPQPFSFHQLDQNSRNFDITATEQDRGGILNSYLFVKNNRIFQADHMITVPWTNKQLDIEYSSFRDKTLPGAEEKWSVKISGHKKEKVAAELLASMYDASLDQFHPHQWNAPYIWRNKYSNDAWTGNTNFGHLQARMQNSLQWDRKTFDRQYDRLYWDNGWGGPIGLAGAVPSVRAKGRMNNDVLEEVAIVGYGTQRKQSVTGAVANMSADAMAPAPAGALEQESKQALPATSDNSPATVRTNFNETAFFFPDLKTDKEGNISFSFTMPEALTKWKFQVLTHTKDLAMGYSSREIITQKDLMVQPNPPRFLREGDKMEFSSKVVNLSGKEITGIATLQLFDAATNEPMDGWFKNVVDKQYFTIGAGQSQAIQFPIEVPYQFNKALTWRIVAKANDGSVSDGEENMLPVLTNRMLVTESMPLHMRGSGTKNFRFDKLINSGISETLTNQALTVEYTSNPVWNAVQALPYMMQYPYECAEQTWNRYYANSLATMVANSSPKIKQVFEQWRTEDTAALLSNLQKNEELKSVLLEETPWVLAAKNEAQQKKNVAVLFDLMRMSGEQTKAYDKLRQLQSPNGGFVWFKGGADDRYMTQYIVTGIGHLKRLKAVTGLQEANLNRLVQAAIPYLDNKVKEEYEQLLKYKTNLKEYVPSYYVIQYLYMRSFFPQNKIAEPALKAVNYFKERAKQTWTKQNKYMQGMIALSGHRDNDLVTPKSILKSLKETAIRNEEQGMYYKDAVRSWWWYEAPVERQALLIEAFEEAGKDAATADDLRTWLLKNKQTNNWESTKATAEACYALLLRGTNWLSSTTDVNIDLGGTTISSRDNKTEAGTGYFKTIIEGSKIRPAMGNITLTVKQPDGTSTLPTWGSVYWQYFEDLDKITTAATPLQLSKKLFVEKNTATGAVLTPVNEGDQIKVGDKVKVRIELRVDRDMEYVHMKDMRASSFEPVNVLSQYKWQGGLGYYETTKDASTNFFFSYLRKGTYVFEYALFAQLPGNYSNGITSIQCMYAPEFSSHSEGVRVNVEK</sequence>
<dbReference type="Pfam" id="PF01835">
    <property type="entry name" value="MG2"/>
    <property type="match status" value="1"/>
</dbReference>
<dbReference type="Pfam" id="PF17973">
    <property type="entry name" value="bMG10"/>
    <property type="match status" value="1"/>
</dbReference>
<dbReference type="EMBL" id="CP139960">
    <property type="protein sequence ID" value="WQD39771.1"/>
    <property type="molecule type" value="Genomic_DNA"/>
</dbReference>
<dbReference type="InterPro" id="IPR001599">
    <property type="entry name" value="Macroglobln_a2"/>
</dbReference>
<dbReference type="Pfam" id="PF00207">
    <property type="entry name" value="A2M"/>
    <property type="match status" value="1"/>
</dbReference>
<reference evidence="4 5" key="1">
    <citation type="submission" date="2023-12" db="EMBL/GenBank/DDBJ databases">
        <title>Genome sequencing and assembly of bacterial species from a model synthetic community.</title>
        <authorList>
            <person name="Hogle S.L."/>
        </authorList>
    </citation>
    <scope>NUCLEOTIDE SEQUENCE [LARGE SCALE GENOMIC DNA]</scope>
    <source>
        <strain evidence="4 5">HAMBI_3031</strain>
    </source>
</reference>
<evidence type="ECO:0000256" key="1">
    <source>
        <dbReference type="ARBA" id="ARBA00010556"/>
    </source>
</evidence>
<evidence type="ECO:0000256" key="2">
    <source>
        <dbReference type="SAM" id="MobiDB-lite"/>
    </source>
</evidence>
<organism evidence="4 5">
    <name type="scientific">Niabella yanshanensis</name>
    <dbReference type="NCBI Taxonomy" id="577386"/>
    <lineage>
        <taxon>Bacteria</taxon>
        <taxon>Pseudomonadati</taxon>
        <taxon>Bacteroidota</taxon>
        <taxon>Chitinophagia</taxon>
        <taxon>Chitinophagales</taxon>
        <taxon>Chitinophagaceae</taxon>
        <taxon>Niabella</taxon>
    </lineage>
</organism>
<evidence type="ECO:0000259" key="3">
    <source>
        <dbReference type="SMART" id="SM01360"/>
    </source>
</evidence>
<feature type="domain" description="Alpha-2-macroglobulin" evidence="3">
    <location>
        <begin position="1273"/>
        <end position="1363"/>
    </location>
</feature>
<dbReference type="InterPro" id="IPR008930">
    <property type="entry name" value="Terpenoid_cyclase/PrenylTrfase"/>
</dbReference>
<dbReference type="PANTHER" id="PTHR40094">
    <property type="entry name" value="ALPHA-2-MACROGLOBULIN HOMOLOG"/>
    <property type="match status" value="1"/>
</dbReference>
<dbReference type="Gene3D" id="1.50.10.20">
    <property type="match status" value="1"/>
</dbReference>
<proteinExistence type="inferred from homology"/>
<dbReference type="InterPro" id="IPR051802">
    <property type="entry name" value="YfhM-like"/>
</dbReference>
<dbReference type="SUPFAM" id="SSF48239">
    <property type="entry name" value="Terpenoid cyclases/Protein prenyltransferases"/>
    <property type="match status" value="1"/>
</dbReference>